<evidence type="ECO:0000313" key="4">
    <source>
        <dbReference type="EMBL" id="TQJ07791.1"/>
    </source>
</evidence>
<dbReference type="EMBL" id="VFMN01000001">
    <property type="protein sequence ID" value="TQJ07791.1"/>
    <property type="molecule type" value="Genomic_DNA"/>
</dbReference>
<dbReference type="InterPro" id="IPR025510">
    <property type="entry name" value="DUF4397"/>
</dbReference>
<accession>A0A542DXH1</accession>
<dbReference type="Pfam" id="PF14344">
    <property type="entry name" value="DUF4397"/>
    <property type="match status" value="1"/>
</dbReference>
<keyword evidence="5" id="KW-1185">Reference proteome</keyword>
<feature type="domain" description="DUF4397" evidence="3">
    <location>
        <begin position="72"/>
        <end position="194"/>
    </location>
</feature>
<comment type="caution">
    <text evidence="4">The sequence shown here is derived from an EMBL/GenBank/DDBJ whole genome shotgun (WGS) entry which is preliminary data.</text>
</comment>
<feature type="compositionally biased region" description="Basic residues" evidence="1">
    <location>
        <begin position="8"/>
        <end position="20"/>
    </location>
</feature>
<reference evidence="4 5" key="1">
    <citation type="submission" date="2019-06" db="EMBL/GenBank/DDBJ databases">
        <title>Sequencing the genomes of 1000 actinobacteria strains.</title>
        <authorList>
            <person name="Klenk H.-P."/>
        </authorList>
    </citation>
    <scope>NUCLEOTIDE SEQUENCE [LARGE SCALE GENOMIC DNA]</scope>
    <source>
        <strain evidence="4 5">DSM 18607</strain>
    </source>
</reference>
<protein>
    <submittedName>
        <fullName evidence="4">Uncharacterized protein DUF4397</fullName>
    </submittedName>
</protein>
<gene>
    <name evidence="4" type="ORF">FB458_0859</name>
</gene>
<keyword evidence="2" id="KW-0812">Transmembrane</keyword>
<keyword evidence="2" id="KW-1133">Transmembrane helix</keyword>
<evidence type="ECO:0000256" key="2">
    <source>
        <dbReference type="SAM" id="Phobius"/>
    </source>
</evidence>
<dbReference type="OrthoDB" id="9783299at2"/>
<evidence type="ECO:0000256" key="1">
    <source>
        <dbReference type="SAM" id="MobiDB-lite"/>
    </source>
</evidence>
<organism evidence="4 5">
    <name type="scientific">Lapillicoccus jejuensis</name>
    <dbReference type="NCBI Taxonomy" id="402171"/>
    <lineage>
        <taxon>Bacteria</taxon>
        <taxon>Bacillati</taxon>
        <taxon>Actinomycetota</taxon>
        <taxon>Actinomycetes</taxon>
        <taxon>Micrococcales</taxon>
        <taxon>Intrasporangiaceae</taxon>
        <taxon>Lapillicoccus</taxon>
    </lineage>
</organism>
<evidence type="ECO:0000313" key="5">
    <source>
        <dbReference type="Proteomes" id="UP000317893"/>
    </source>
</evidence>
<dbReference type="AlphaFoldDB" id="A0A542DXH1"/>
<dbReference type="Proteomes" id="UP000317893">
    <property type="component" value="Unassembled WGS sequence"/>
</dbReference>
<dbReference type="RefSeq" id="WP_141847058.1">
    <property type="nucleotide sequence ID" value="NZ_BAAAPR010000024.1"/>
</dbReference>
<feature type="transmembrane region" description="Helical" evidence="2">
    <location>
        <begin position="296"/>
        <end position="316"/>
    </location>
</feature>
<proteinExistence type="predicted"/>
<sequence>MTDPHPATHSRRRADRTHRSRPADPRLRRPRRLLAAASLAVALLALATVPAVAGGRAGAPTAPAVQAPGAAWIRAGHFVPGFGAGRIDLTPGSGASTGIVMSPDATYGDVTGYQKVAPGPYTVTLRLAGQGTDTAPLLERTFTLTAGSASTVAAIGTLSAPRLSVLTDDLTPPPAGDARVRVLAAASRTPTLTVQAQNGPTLASGAVLGQVTSYTTVPRGAWPLALSGASASASQTVSLAAGTVYTAVVLDTGSTSVAVKLVTDAVGSSALPVGGARTGEGGLVDPAPAAPAVNRAGVALALAGAGAALALAASAARRRPVRVRVRARR</sequence>
<name>A0A542DXH1_9MICO</name>
<keyword evidence="2" id="KW-0472">Membrane</keyword>
<feature type="region of interest" description="Disordered" evidence="1">
    <location>
        <begin position="1"/>
        <end position="29"/>
    </location>
</feature>
<evidence type="ECO:0000259" key="3">
    <source>
        <dbReference type="Pfam" id="PF14344"/>
    </source>
</evidence>